<gene>
    <name evidence="1" type="ORF">KCG34_14745</name>
</gene>
<dbReference type="Proteomes" id="UP000676409">
    <property type="component" value="Chromosome"/>
</dbReference>
<organism evidence="1 2">
    <name type="scientific">Phenylobacterium montanum</name>
    <dbReference type="NCBI Taxonomy" id="2823693"/>
    <lineage>
        <taxon>Bacteria</taxon>
        <taxon>Pseudomonadati</taxon>
        <taxon>Pseudomonadota</taxon>
        <taxon>Alphaproteobacteria</taxon>
        <taxon>Caulobacterales</taxon>
        <taxon>Caulobacteraceae</taxon>
        <taxon>Phenylobacterium</taxon>
    </lineage>
</organism>
<dbReference type="PANTHER" id="PTHR36166">
    <property type="entry name" value="CHROMOSOME 9, WHOLE GENOME SHOTGUN SEQUENCE"/>
    <property type="match status" value="1"/>
</dbReference>
<evidence type="ECO:0000313" key="2">
    <source>
        <dbReference type="Proteomes" id="UP000676409"/>
    </source>
</evidence>
<evidence type="ECO:0000313" key="1">
    <source>
        <dbReference type="EMBL" id="QUD86355.1"/>
    </source>
</evidence>
<dbReference type="AlphaFoldDB" id="A0A975IT50"/>
<dbReference type="KEGG" id="caul:KCG34_14745"/>
<dbReference type="SUPFAM" id="SSF55961">
    <property type="entry name" value="Bet v1-like"/>
    <property type="match status" value="1"/>
</dbReference>
<keyword evidence="2" id="KW-1185">Reference proteome</keyword>
<dbReference type="InterPro" id="IPR023393">
    <property type="entry name" value="START-like_dom_sf"/>
</dbReference>
<accession>A0A975IT50</accession>
<dbReference type="EMBL" id="CP073078">
    <property type="protein sequence ID" value="QUD86355.1"/>
    <property type="molecule type" value="Genomic_DNA"/>
</dbReference>
<dbReference type="Gene3D" id="3.30.530.20">
    <property type="match status" value="1"/>
</dbReference>
<name>A0A975IT50_9CAUL</name>
<dbReference type="CDD" id="cd07822">
    <property type="entry name" value="SRPBCC_4"/>
    <property type="match status" value="1"/>
</dbReference>
<sequence length="154" mass="17163">MAVKIEHRIGIAAPANIIWEVMFDVSAWTQWSAIYAEATGEVRFGGSLALTLALPDHPPRPVKATILDWTPDEAIHWKTKGFLMETTRYLEIEKLAETGCLFSNGEIFSGFGTRYLSRSRLRDLREGYGALGEGLKARAEALWRARADEPALAL</sequence>
<dbReference type="RefSeq" id="WP_211936407.1">
    <property type="nucleotide sequence ID" value="NZ_CP073078.1"/>
</dbReference>
<dbReference type="PANTHER" id="PTHR36166:SF1">
    <property type="entry name" value="SRPBCC DOMAIN-CONTAINING PROTEIN"/>
    <property type="match status" value="1"/>
</dbReference>
<proteinExistence type="predicted"/>
<protein>
    <submittedName>
        <fullName evidence="1">SRPBCC domain-containing protein</fullName>
    </submittedName>
</protein>
<reference evidence="1" key="1">
    <citation type="submission" date="2021-04" db="EMBL/GenBank/DDBJ databases">
        <title>The complete genome sequence of Caulobacter sp. S6.</title>
        <authorList>
            <person name="Tang Y."/>
            <person name="Ouyang W."/>
            <person name="Liu Q."/>
            <person name="Huang B."/>
            <person name="Guo Z."/>
            <person name="Lei P."/>
        </authorList>
    </citation>
    <scope>NUCLEOTIDE SEQUENCE</scope>
    <source>
        <strain evidence="1">S6</strain>
    </source>
</reference>